<organism evidence="1 2">
    <name type="scientific">Escherichia phage 121Q</name>
    <dbReference type="NCBI Taxonomy" id="1555202"/>
    <lineage>
        <taxon>Viruses</taxon>
        <taxon>Duplodnaviria</taxon>
        <taxon>Heunggongvirae</taxon>
        <taxon>Uroviricota</taxon>
        <taxon>Caudoviricetes</taxon>
        <taxon>Asteriusvirus</taxon>
        <taxon>Asteriusvirus av121Q</taxon>
    </lineage>
</organism>
<dbReference type="RefSeq" id="YP_009101846.1">
    <property type="nucleotide sequence ID" value="NC_025447.1"/>
</dbReference>
<protein>
    <submittedName>
        <fullName evidence="1">Uncharacterized protein</fullName>
    </submittedName>
</protein>
<name>A0A097EXH4_9CAUD</name>
<accession>A0A097EXH4</accession>
<dbReference type="EMBL" id="KM507819">
    <property type="protein sequence ID" value="AIT14149.1"/>
    <property type="molecule type" value="Genomic_DNA"/>
</dbReference>
<evidence type="ECO:0000313" key="1">
    <source>
        <dbReference type="EMBL" id="AIT14149.1"/>
    </source>
</evidence>
<keyword evidence="2" id="KW-1185">Reference proteome</keyword>
<gene>
    <name evidence="1" type="primary">259</name>
    <name evidence="1" type="ORF">PBI_121Q_259</name>
</gene>
<dbReference type="KEGG" id="vg:22111299"/>
<reference evidence="1 2" key="1">
    <citation type="submission" date="2014-09" db="EMBL/GenBank/DDBJ databases">
        <authorList>
            <person name="Lapin J.S."/>
            <person name="Pope W.H."/>
            <person name="Hua J."/>
            <person name="Ford M.E."/>
            <person name="Conway J.F."/>
            <person name="Hatfull G.F."/>
            <person name="Hendrix R.W."/>
        </authorList>
    </citation>
    <scope>NUCLEOTIDE SEQUENCE [LARGE SCALE GENOMIC DNA]</scope>
</reference>
<dbReference type="GeneID" id="22111299"/>
<dbReference type="Proteomes" id="UP000029889">
    <property type="component" value="Segment"/>
</dbReference>
<proteinExistence type="predicted"/>
<sequence length="63" mass="7837">MNNHKEYYIEKLPMYLQHLVPTEPLGIEKNYEKDYFIQCTKSSIYIEDYNRVLYHILLLIYKY</sequence>
<evidence type="ECO:0000313" key="2">
    <source>
        <dbReference type="Proteomes" id="UP000029889"/>
    </source>
</evidence>